<sequence>MSQSEFVDNFEILNGPDLKVVFTGPKFSDDGWLESYMFTIAGNGIEASIRVDNPPYGHSPYVLFEQMNNEWSGWKEPKGWGAMEGEYNLRATYEPRGHILLSAEIVNLSGSWSTIASIDIEAGELESLARRAKAFFGC</sequence>
<evidence type="ECO:0000313" key="2">
    <source>
        <dbReference type="Proteomes" id="UP001059950"/>
    </source>
</evidence>
<organism evidence="1 2">
    <name type="scientific">Amphritea atlantica</name>
    <dbReference type="NCBI Taxonomy" id="355243"/>
    <lineage>
        <taxon>Bacteria</taxon>
        <taxon>Pseudomonadati</taxon>
        <taxon>Pseudomonadota</taxon>
        <taxon>Gammaproteobacteria</taxon>
        <taxon>Oceanospirillales</taxon>
        <taxon>Oceanospirillaceae</taxon>
        <taxon>Amphritea</taxon>
    </lineage>
</organism>
<name>A0ABY5GYQ9_9GAMM</name>
<reference evidence="1" key="1">
    <citation type="submission" date="2021-04" db="EMBL/GenBank/DDBJ databases">
        <title>Oceanospirillales bacteria with DddD are important DMSP degraders in coastal seawater.</title>
        <authorList>
            <person name="Liu J."/>
        </authorList>
    </citation>
    <scope>NUCLEOTIDE SEQUENCE</scope>
    <source>
        <strain evidence="1">GY6</strain>
    </source>
</reference>
<accession>A0ABY5GYQ9</accession>
<evidence type="ECO:0008006" key="3">
    <source>
        <dbReference type="Google" id="ProtNLM"/>
    </source>
</evidence>
<dbReference type="Pfam" id="PF19739">
    <property type="entry name" value="DUF6228"/>
    <property type="match status" value="1"/>
</dbReference>
<dbReference type="InterPro" id="IPR046196">
    <property type="entry name" value="DUF6228"/>
</dbReference>
<proteinExistence type="predicted"/>
<dbReference type="Proteomes" id="UP001059950">
    <property type="component" value="Chromosome"/>
</dbReference>
<keyword evidence="2" id="KW-1185">Reference proteome</keyword>
<dbReference type="EMBL" id="CP073344">
    <property type="protein sequence ID" value="UTW05160.1"/>
    <property type="molecule type" value="Genomic_DNA"/>
</dbReference>
<gene>
    <name evidence="1" type="ORF">KDX31_09270</name>
</gene>
<evidence type="ECO:0000313" key="1">
    <source>
        <dbReference type="EMBL" id="UTW05160.1"/>
    </source>
</evidence>
<protein>
    <recommendedName>
        <fullName evidence="3">Immunity protein 50</fullName>
    </recommendedName>
</protein>